<feature type="transmembrane region" description="Helical" evidence="8">
    <location>
        <begin position="135"/>
        <end position="159"/>
    </location>
</feature>
<dbReference type="GO" id="GO:0005886">
    <property type="term" value="C:plasma membrane"/>
    <property type="evidence" value="ECO:0007669"/>
    <property type="project" value="TreeGrafter"/>
</dbReference>
<keyword evidence="4" id="KW-0378">Hydrolase</keyword>
<proteinExistence type="inferred from homology"/>
<feature type="domain" description="GP-PDE" evidence="9">
    <location>
        <begin position="1"/>
        <end position="126"/>
    </location>
</feature>
<reference evidence="11" key="1">
    <citation type="submission" date="2025-08" db="UniProtKB">
        <authorList>
            <consortium name="RefSeq"/>
        </authorList>
    </citation>
    <scope>IDENTIFICATION</scope>
</reference>
<dbReference type="KEGG" id="tsr:106540272"/>
<dbReference type="RefSeq" id="XP_013910812.1">
    <property type="nucleotide sequence ID" value="XM_014055337.1"/>
</dbReference>
<dbReference type="Proteomes" id="UP000504617">
    <property type="component" value="Unplaced"/>
</dbReference>
<evidence type="ECO:0000313" key="11">
    <source>
        <dbReference type="RefSeq" id="XP_013910812.1"/>
    </source>
</evidence>
<evidence type="ECO:0000256" key="1">
    <source>
        <dbReference type="ARBA" id="ARBA00004141"/>
    </source>
</evidence>
<keyword evidence="7" id="KW-0325">Glycoprotein</keyword>
<dbReference type="PANTHER" id="PTHR23344:SF1">
    <property type="entry name" value="GLYCEROPHOSPHOINOSITOL INOSITOLPHOSPHODIESTERASE GDPD2"/>
    <property type="match status" value="1"/>
</dbReference>
<dbReference type="GeneID" id="106540272"/>
<evidence type="ECO:0000256" key="3">
    <source>
        <dbReference type="ARBA" id="ARBA00022692"/>
    </source>
</evidence>
<organism evidence="10 11">
    <name type="scientific">Thamnophis sirtalis</name>
    <dbReference type="NCBI Taxonomy" id="35019"/>
    <lineage>
        <taxon>Eukaryota</taxon>
        <taxon>Metazoa</taxon>
        <taxon>Chordata</taxon>
        <taxon>Craniata</taxon>
        <taxon>Vertebrata</taxon>
        <taxon>Euteleostomi</taxon>
        <taxon>Lepidosauria</taxon>
        <taxon>Squamata</taxon>
        <taxon>Bifurcata</taxon>
        <taxon>Unidentata</taxon>
        <taxon>Episquamata</taxon>
        <taxon>Toxicofera</taxon>
        <taxon>Serpentes</taxon>
        <taxon>Colubroidea</taxon>
        <taxon>Colubridae</taxon>
        <taxon>Natricinae</taxon>
        <taxon>Thamnophis</taxon>
    </lineage>
</organism>
<dbReference type="SUPFAM" id="SSF51695">
    <property type="entry name" value="PLC-like phosphodiesterases"/>
    <property type="match status" value="1"/>
</dbReference>
<dbReference type="GO" id="GO:0008889">
    <property type="term" value="F:glycerophosphodiester phosphodiesterase activity"/>
    <property type="evidence" value="ECO:0007669"/>
    <property type="project" value="TreeGrafter"/>
</dbReference>
<keyword evidence="10" id="KW-1185">Reference proteome</keyword>
<dbReference type="GO" id="GO:0006629">
    <property type="term" value="P:lipid metabolic process"/>
    <property type="evidence" value="ECO:0007669"/>
    <property type="project" value="InterPro"/>
</dbReference>
<dbReference type="PANTHER" id="PTHR23344">
    <property type="entry name" value="GLYCEROPHOSPHORYL DIESTER PHOSPHODIESTERASE"/>
    <property type="match status" value="1"/>
</dbReference>
<keyword evidence="3 8" id="KW-0812">Transmembrane</keyword>
<dbReference type="AlphaFoldDB" id="A0A6I9XAJ4"/>
<evidence type="ECO:0000256" key="6">
    <source>
        <dbReference type="ARBA" id="ARBA00023136"/>
    </source>
</evidence>
<evidence type="ECO:0000259" key="9">
    <source>
        <dbReference type="PROSITE" id="PS51704"/>
    </source>
</evidence>
<evidence type="ECO:0000256" key="8">
    <source>
        <dbReference type="SAM" id="Phobius"/>
    </source>
</evidence>
<sequence length="186" mass="21585">MFDLMPLEDPHYKRLVNITVETILKSGIDQELILWLPNKFRMDVRQSAPRFQHIYGLESLDNKTGKFPRVNLAYQKLSSREIREYHRNNVSVNLFVINAPWLFSVLWCAGTTSVTTNACQVLQKMQHPLWLLPRATYQMIWIVADCVSLLLVLSAFLLLKRRSRKKDSRGSSSDVLLTKIHSLLSE</sequence>
<evidence type="ECO:0000256" key="5">
    <source>
        <dbReference type="ARBA" id="ARBA00022989"/>
    </source>
</evidence>
<dbReference type="Gene3D" id="3.20.20.190">
    <property type="entry name" value="Phosphatidylinositol (PI) phosphodiesterase"/>
    <property type="match status" value="1"/>
</dbReference>
<protein>
    <submittedName>
        <fullName evidence="11">Glycerophosphoinositol inositolphosphodiesterase GDPD2-like</fullName>
    </submittedName>
</protein>
<dbReference type="OrthoDB" id="1058301at2759"/>
<dbReference type="InterPro" id="IPR017946">
    <property type="entry name" value="PLC-like_Pdiesterase_TIM-brl"/>
</dbReference>
<keyword evidence="5 8" id="KW-1133">Transmembrane helix</keyword>
<gene>
    <name evidence="11" type="primary">LOC106540272</name>
</gene>
<keyword evidence="6 8" id="KW-0472">Membrane</keyword>
<evidence type="ECO:0000256" key="2">
    <source>
        <dbReference type="ARBA" id="ARBA00007277"/>
    </source>
</evidence>
<accession>A0A6I9XAJ4</accession>
<comment type="subcellular location">
    <subcellularLocation>
        <location evidence="1">Membrane</location>
        <topology evidence="1">Multi-pass membrane protein</topology>
    </subcellularLocation>
</comment>
<dbReference type="InterPro" id="IPR030395">
    <property type="entry name" value="GP_PDE_dom"/>
</dbReference>
<evidence type="ECO:0000256" key="7">
    <source>
        <dbReference type="ARBA" id="ARBA00023180"/>
    </source>
</evidence>
<comment type="similarity">
    <text evidence="2">Belongs to the glycerophosphoryl diester phosphodiesterase family.</text>
</comment>
<dbReference type="PROSITE" id="PS51704">
    <property type="entry name" value="GP_PDE"/>
    <property type="match status" value="1"/>
</dbReference>
<name>A0A6I9XAJ4_9SAUR</name>
<evidence type="ECO:0000313" key="10">
    <source>
        <dbReference type="Proteomes" id="UP000504617"/>
    </source>
</evidence>
<evidence type="ECO:0000256" key="4">
    <source>
        <dbReference type="ARBA" id="ARBA00022801"/>
    </source>
</evidence>